<dbReference type="InterPro" id="IPR051916">
    <property type="entry name" value="GPI-anchor_lipid_remodeler"/>
</dbReference>
<protein>
    <recommendedName>
        <fullName evidence="1">Endonuclease/exonuclease/phosphatase domain-containing protein</fullName>
    </recommendedName>
</protein>
<evidence type="ECO:0000313" key="2">
    <source>
        <dbReference type="EMBL" id="OGL77997.1"/>
    </source>
</evidence>
<dbReference type="Pfam" id="PF03372">
    <property type="entry name" value="Exo_endo_phos"/>
    <property type="match status" value="1"/>
</dbReference>
<reference evidence="2 3" key="1">
    <citation type="journal article" date="2016" name="Nat. Commun.">
        <title>Thousands of microbial genomes shed light on interconnected biogeochemical processes in an aquifer system.</title>
        <authorList>
            <person name="Anantharaman K."/>
            <person name="Brown C.T."/>
            <person name="Hug L.A."/>
            <person name="Sharon I."/>
            <person name="Castelle C.J."/>
            <person name="Probst A.J."/>
            <person name="Thomas B.C."/>
            <person name="Singh A."/>
            <person name="Wilkins M.J."/>
            <person name="Karaoz U."/>
            <person name="Brodie E.L."/>
            <person name="Williams K.H."/>
            <person name="Hubbard S.S."/>
            <person name="Banfield J.F."/>
        </authorList>
    </citation>
    <scope>NUCLEOTIDE SEQUENCE [LARGE SCALE GENOMIC DNA]</scope>
</reference>
<comment type="caution">
    <text evidence="2">The sequence shown here is derived from an EMBL/GenBank/DDBJ whole genome shotgun (WGS) entry which is preliminary data.</text>
</comment>
<name>A0A1F7UJV8_9BACT</name>
<dbReference type="InterPro" id="IPR036691">
    <property type="entry name" value="Endo/exonu/phosph_ase_sf"/>
</dbReference>
<dbReference type="PANTHER" id="PTHR14859:SF1">
    <property type="entry name" value="PGAP2-INTERACTING PROTEIN"/>
    <property type="match status" value="1"/>
</dbReference>
<gene>
    <name evidence="2" type="ORF">A3J43_03975</name>
</gene>
<dbReference type="SUPFAM" id="SSF56219">
    <property type="entry name" value="DNase I-like"/>
    <property type="match status" value="1"/>
</dbReference>
<dbReference type="STRING" id="1802397.A3J43_03975"/>
<dbReference type="Gene3D" id="3.60.10.10">
    <property type="entry name" value="Endonuclease/exonuclease/phosphatase"/>
    <property type="match status" value="1"/>
</dbReference>
<dbReference type="EMBL" id="MGEF01000045">
    <property type="protein sequence ID" value="OGL77997.1"/>
    <property type="molecule type" value="Genomic_DNA"/>
</dbReference>
<dbReference type="GO" id="GO:0006506">
    <property type="term" value="P:GPI anchor biosynthetic process"/>
    <property type="evidence" value="ECO:0007669"/>
    <property type="project" value="TreeGrafter"/>
</dbReference>
<dbReference type="InterPro" id="IPR005135">
    <property type="entry name" value="Endo/exonuclease/phosphatase"/>
</dbReference>
<proteinExistence type="predicted"/>
<sequence>MKRENPDIILLQEVAIGAENRAPDIKNPYEFLKHELGMHGVFAAGHALIGDPQSLLGNAVLAKGRIISSHTLWLRPFAEIPLEIEKRDIPAMPRNALDCTIELKETELHAISVHSAWTQKPVDTPEKIRQAKLLAEYIKQLEGQPFILGGDFNMPPGSKTIDIISSVARDAVTHPPSRITHTINYALHPSAAEMPGDLKVDFIFTPLPHSPLHSAKEHASGNRKMSQRKKRNTTVMGFASPHFTVSSIIAPQVNISDHLPVCASLTFHERRDDGIPPRLPKSLR</sequence>
<evidence type="ECO:0000313" key="3">
    <source>
        <dbReference type="Proteomes" id="UP000176604"/>
    </source>
</evidence>
<dbReference type="PANTHER" id="PTHR14859">
    <property type="entry name" value="CALCOFLUOR WHITE HYPERSENSITIVE PROTEIN PRECURSOR"/>
    <property type="match status" value="1"/>
</dbReference>
<feature type="domain" description="Endonuclease/exonuclease/phosphatase" evidence="1">
    <location>
        <begin position="2"/>
        <end position="258"/>
    </location>
</feature>
<organism evidence="2 3">
    <name type="scientific">Candidatus Uhrbacteria bacterium RIFCSPHIGHO2_12_FULL_54_23</name>
    <dbReference type="NCBI Taxonomy" id="1802397"/>
    <lineage>
        <taxon>Bacteria</taxon>
        <taxon>Candidatus Uhriibacteriota</taxon>
    </lineage>
</organism>
<accession>A0A1F7UJV8</accession>
<evidence type="ECO:0000259" key="1">
    <source>
        <dbReference type="Pfam" id="PF03372"/>
    </source>
</evidence>
<dbReference type="Proteomes" id="UP000176604">
    <property type="component" value="Unassembled WGS sequence"/>
</dbReference>
<dbReference type="AlphaFoldDB" id="A0A1F7UJV8"/>
<dbReference type="GO" id="GO:0016020">
    <property type="term" value="C:membrane"/>
    <property type="evidence" value="ECO:0007669"/>
    <property type="project" value="GOC"/>
</dbReference>
<dbReference type="GO" id="GO:0003824">
    <property type="term" value="F:catalytic activity"/>
    <property type="evidence" value="ECO:0007669"/>
    <property type="project" value="InterPro"/>
</dbReference>